<keyword evidence="2" id="KW-1185">Reference proteome</keyword>
<reference evidence="1" key="1">
    <citation type="submission" date="2021-03" db="EMBL/GenBank/DDBJ databases">
        <authorList>
            <person name="Bekaert M."/>
        </authorList>
    </citation>
    <scope>NUCLEOTIDE SEQUENCE</scope>
</reference>
<gene>
    <name evidence="1" type="ORF">MEDL_65975</name>
</gene>
<organism evidence="1 2">
    <name type="scientific">Mytilus edulis</name>
    <name type="common">Blue mussel</name>
    <dbReference type="NCBI Taxonomy" id="6550"/>
    <lineage>
        <taxon>Eukaryota</taxon>
        <taxon>Metazoa</taxon>
        <taxon>Spiralia</taxon>
        <taxon>Lophotrochozoa</taxon>
        <taxon>Mollusca</taxon>
        <taxon>Bivalvia</taxon>
        <taxon>Autobranchia</taxon>
        <taxon>Pteriomorphia</taxon>
        <taxon>Mytilida</taxon>
        <taxon>Mytiloidea</taxon>
        <taxon>Mytilidae</taxon>
        <taxon>Mytilinae</taxon>
        <taxon>Mytilus</taxon>
    </lineage>
</organism>
<proteinExistence type="predicted"/>
<protein>
    <submittedName>
        <fullName evidence="1">Uncharacterized protein</fullName>
    </submittedName>
</protein>
<evidence type="ECO:0000313" key="2">
    <source>
        <dbReference type="Proteomes" id="UP000683360"/>
    </source>
</evidence>
<comment type="caution">
    <text evidence="1">The sequence shown here is derived from an EMBL/GenBank/DDBJ whole genome shotgun (WGS) entry which is preliminary data.</text>
</comment>
<dbReference type="Proteomes" id="UP000683360">
    <property type="component" value="Unassembled WGS sequence"/>
</dbReference>
<dbReference type="AlphaFoldDB" id="A0A8S3VLH5"/>
<dbReference type="OrthoDB" id="6134397at2759"/>
<evidence type="ECO:0000313" key="1">
    <source>
        <dbReference type="EMBL" id="CAG2254536.1"/>
    </source>
</evidence>
<dbReference type="EMBL" id="CAJPWZ010003246">
    <property type="protein sequence ID" value="CAG2254536.1"/>
    <property type="molecule type" value="Genomic_DNA"/>
</dbReference>
<accession>A0A8S3VLH5</accession>
<sequence>MENVNPNSLVLRKIKSRLEAISKISEFNILFVYDGSLIVDTCFVLRQSLQPEKLYASIVDFLKKFVHICKIQTTIKVAVDVEITFSRLPFKVCVEDESRGIMVDSSPPTPGMFAIRTDHAANLHRHVNGWMTWSRYKLWVSWLGFTDLHTGIEKYSVSIGSKYMMDDFNKISGSPQEFLHNHDIKYTPSNVALAAKWHVIQAQGLRPLWYEWTAGYSDKDEPEGIFDNLNDDVWHHAGQTNKAVLKYDKTF</sequence>
<name>A0A8S3VLH5_MYTED</name>